<dbReference type="Proteomes" id="UP001336835">
    <property type="component" value="Unassembled WGS sequence"/>
</dbReference>
<dbReference type="Pfam" id="PF20230">
    <property type="entry name" value="DUF6588"/>
    <property type="match status" value="1"/>
</dbReference>
<dbReference type="EMBL" id="JAZDQT010000001">
    <property type="protein sequence ID" value="MEE1943533.1"/>
    <property type="molecule type" value="Genomic_DNA"/>
</dbReference>
<accession>A0ABU7I251</accession>
<comment type="caution">
    <text evidence="2">The sequence shown here is derived from an EMBL/GenBank/DDBJ whole genome shotgun (WGS) entry which is preliminary data.</text>
</comment>
<proteinExistence type="predicted"/>
<reference evidence="2 3" key="1">
    <citation type="submission" date="2024-01" db="EMBL/GenBank/DDBJ databases">
        <title>Pedobacter sp. nov., isolated from fresh soil.</title>
        <authorList>
            <person name="Le N.T.T."/>
        </authorList>
    </citation>
    <scope>NUCLEOTIDE SEQUENCE [LARGE SCALE GENOMIC DNA]</scope>
    <source>
        <strain evidence="2 3">KR3-3</strain>
    </source>
</reference>
<name>A0ABU7I251_9SPHI</name>
<gene>
    <name evidence="2" type="ORF">VRU48_00340</name>
</gene>
<sequence length="346" mass="37472">MKTKLAALKILFILSAFLFPVRLLAQQDVEGLFKSGPEDATKLINAYMNPLFKGLGVGLNSGWNTTAKSKGFLRFDLRITATAAFVPTADRSYDVNTLGLQNIKPVTGGPSTGPTAFGNDKQGATMEIYSNGTPTTQTFKLPQGTGIHFVPSPQIQLTMGLPKNIDVSLRYVPKVKLGSDAGKIDLFGAGAKVELFPLLMGKSQKLMPFDIAVALGFTRLNYSLPLHVNTNAQNSNQELDIKVNGFNSEAIISKKILFFTPFASVGYNSSSSSLKALGNYEFSTPTVLNPNQTTTYTDPISIKNNLDGFRASLGFQLNMAFFRIYGSYTTAKYDYANVGIGFGFGK</sequence>
<keyword evidence="3" id="KW-1185">Reference proteome</keyword>
<evidence type="ECO:0000313" key="2">
    <source>
        <dbReference type="EMBL" id="MEE1943533.1"/>
    </source>
</evidence>
<organism evidence="2 3">
    <name type="scientific">Pedobacter albus</name>
    <dbReference type="NCBI Taxonomy" id="3113905"/>
    <lineage>
        <taxon>Bacteria</taxon>
        <taxon>Pseudomonadati</taxon>
        <taxon>Bacteroidota</taxon>
        <taxon>Sphingobacteriia</taxon>
        <taxon>Sphingobacteriales</taxon>
        <taxon>Sphingobacteriaceae</taxon>
        <taxon>Pedobacter</taxon>
    </lineage>
</organism>
<dbReference type="RefSeq" id="WP_330105944.1">
    <property type="nucleotide sequence ID" value="NZ_JAZDQT010000001.1"/>
</dbReference>
<dbReference type="InterPro" id="IPR046495">
    <property type="entry name" value="DUF6588"/>
</dbReference>
<evidence type="ECO:0000313" key="3">
    <source>
        <dbReference type="Proteomes" id="UP001336835"/>
    </source>
</evidence>
<feature type="chain" id="PRO_5046159152" evidence="1">
    <location>
        <begin position="26"/>
        <end position="346"/>
    </location>
</feature>
<protein>
    <submittedName>
        <fullName evidence="2">DUF6588 family protein</fullName>
    </submittedName>
</protein>
<evidence type="ECO:0000256" key="1">
    <source>
        <dbReference type="SAM" id="SignalP"/>
    </source>
</evidence>
<keyword evidence="1" id="KW-0732">Signal</keyword>
<feature type="signal peptide" evidence="1">
    <location>
        <begin position="1"/>
        <end position="25"/>
    </location>
</feature>